<dbReference type="AlphaFoldDB" id="A0A9D4K1V7"/>
<evidence type="ECO:0000313" key="1">
    <source>
        <dbReference type="EMBL" id="KAH3832176.1"/>
    </source>
</evidence>
<keyword evidence="2" id="KW-1185">Reference proteome</keyword>
<gene>
    <name evidence="1" type="ORF">DPMN_105454</name>
</gene>
<sequence length="78" mass="8657">MLHVYGNENEAIKHPTFDTHIEVSIVQCVKRKTEQGAECRQQGNNTSHVTPLHRLTAAQEVNKGLGLPTMYSRLSGQG</sequence>
<comment type="caution">
    <text evidence="1">The sequence shown here is derived from an EMBL/GenBank/DDBJ whole genome shotgun (WGS) entry which is preliminary data.</text>
</comment>
<name>A0A9D4K1V7_DREPO</name>
<protein>
    <submittedName>
        <fullName evidence="1">Uncharacterized protein</fullName>
    </submittedName>
</protein>
<reference evidence="1" key="2">
    <citation type="submission" date="2020-11" db="EMBL/GenBank/DDBJ databases">
        <authorList>
            <person name="McCartney M.A."/>
            <person name="Auch B."/>
            <person name="Kono T."/>
            <person name="Mallez S."/>
            <person name="Becker A."/>
            <person name="Gohl D.M."/>
            <person name="Silverstein K.A.T."/>
            <person name="Koren S."/>
            <person name="Bechman K.B."/>
            <person name="Herman A."/>
            <person name="Abrahante J.E."/>
            <person name="Garbe J."/>
        </authorList>
    </citation>
    <scope>NUCLEOTIDE SEQUENCE</scope>
    <source>
        <strain evidence="1">Duluth1</strain>
        <tissue evidence="1">Whole animal</tissue>
    </source>
</reference>
<organism evidence="1 2">
    <name type="scientific">Dreissena polymorpha</name>
    <name type="common">Zebra mussel</name>
    <name type="synonym">Mytilus polymorpha</name>
    <dbReference type="NCBI Taxonomy" id="45954"/>
    <lineage>
        <taxon>Eukaryota</taxon>
        <taxon>Metazoa</taxon>
        <taxon>Spiralia</taxon>
        <taxon>Lophotrochozoa</taxon>
        <taxon>Mollusca</taxon>
        <taxon>Bivalvia</taxon>
        <taxon>Autobranchia</taxon>
        <taxon>Heteroconchia</taxon>
        <taxon>Euheterodonta</taxon>
        <taxon>Imparidentia</taxon>
        <taxon>Neoheterodontei</taxon>
        <taxon>Myida</taxon>
        <taxon>Dreissenoidea</taxon>
        <taxon>Dreissenidae</taxon>
        <taxon>Dreissena</taxon>
    </lineage>
</organism>
<dbReference type="Proteomes" id="UP000828390">
    <property type="component" value="Unassembled WGS sequence"/>
</dbReference>
<reference evidence="1" key="1">
    <citation type="journal article" date="2019" name="bioRxiv">
        <title>The Genome of the Zebra Mussel, Dreissena polymorpha: A Resource for Invasive Species Research.</title>
        <authorList>
            <person name="McCartney M.A."/>
            <person name="Auch B."/>
            <person name="Kono T."/>
            <person name="Mallez S."/>
            <person name="Zhang Y."/>
            <person name="Obille A."/>
            <person name="Becker A."/>
            <person name="Abrahante J.E."/>
            <person name="Garbe J."/>
            <person name="Badalamenti J.P."/>
            <person name="Herman A."/>
            <person name="Mangelson H."/>
            <person name="Liachko I."/>
            <person name="Sullivan S."/>
            <person name="Sone E.D."/>
            <person name="Koren S."/>
            <person name="Silverstein K.A.T."/>
            <person name="Beckman K.B."/>
            <person name="Gohl D.M."/>
        </authorList>
    </citation>
    <scope>NUCLEOTIDE SEQUENCE</scope>
    <source>
        <strain evidence="1">Duluth1</strain>
        <tissue evidence="1">Whole animal</tissue>
    </source>
</reference>
<evidence type="ECO:0000313" key="2">
    <source>
        <dbReference type="Proteomes" id="UP000828390"/>
    </source>
</evidence>
<dbReference type="EMBL" id="JAIWYP010000004">
    <property type="protein sequence ID" value="KAH3832176.1"/>
    <property type="molecule type" value="Genomic_DNA"/>
</dbReference>
<proteinExistence type="predicted"/>
<accession>A0A9D4K1V7</accession>